<keyword evidence="3" id="KW-0238">DNA-binding</keyword>
<dbReference type="PANTHER" id="PTHR35568:SF1">
    <property type="entry name" value="TRANSCRIPTIONAL REGULATOR DAUR"/>
    <property type="match status" value="1"/>
</dbReference>
<evidence type="ECO:0000259" key="1">
    <source>
        <dbReference type="Pfam" id="PF08348"/>
    </source>
</evidence>
<dbReference type="AlphaFoldDB" id="A0A1T5IUG9"/>
<dbReference type="RefSeq" id="WP_079489431.1">
    <property type="nucleotide sequence ID" value="NZ_FUZT01000001.1"/>
</dbReference>
<dbReference type="Pfam" id="PF13309">
    <property type="entry name" value="HTH_22"/>
    <property type="match status" value="1"/>
</dbReference>
<protein>
    <submittedName>
        <fullName evidence="3">Predicted transcriptional regulator YheO, contains PAS and DNA-binding HTH domains</fullName>
    </submittedName>
</protein>
<accession>A0A1T5IUG9</accession>
<dbReference type="InterPro" id="IPR039445">
    <property type="entry name" value="DauR-like_HTH"/>
</dbReference>
<dbReference type="InterPro" id="IPR039446">
    <property type="entry name" value="DauR-like"/>
</dbReference>
<dbReference type="Pfam" id="PF08348">
    <property type="entry name" value="PAS_6"/>
    <property type="match status" value="1"/>
</dbReference>
<feature type="domain" description="YheO-like" evidence="1">
    <location>
        <begin position="14"/>
        <end position="118"/>
    </location>
</feature>
<evidence type="ECO:0000313" key="4">
    <source>
        <dbReference type="Proteomes" id="UP000190285"/>
    </source>
</evidence>
<gene>
    <name evidence="3" type="ORF">SAMN02194393_00759</name>
</gene>
<feature type="domain" description="Transcriptional regulator DauR-like HTH" evidence="2">
    <location>
        <begin position="173"/>
        <end position="235"/>
    </location>
</feature>
<reference evidence="3 4" key="1">
    <citation type="submission" date="2017-02" db="EMBL/GenBank/DDBJ databases">
        <authorList>
            <person name="Peterson S.W."/>
        </authorList>
    </citation>
    <scope>NUCLEOTIDE SEQUENCE [LARGE SCALE GENOMIC DNA]</scope>
    <source>
        <strain evidence="3 4">M1</strain>
    </source>
</reference>
<dbReference type="EMBL" id="FUZT01000001">
    <property type="protein sequence ID" value="SKC42810.1"/>
    <property type="molecule type" value="Genomic_DNA"/>
</dbReference>
<organism evidence="3 4">
    <name type="scientific">Maledivibacter halophilus</name>
    <dbReference type="NCBI Taxonomy" id="36842"/>
    <lineage>
        <taxon>Bacteria</taxon>
        <taxon>Bacillati</taxon>
        <taxon>Bacillota</taxon>
        <taxon>Clostridia</taxon>
        <taxon>Peptostreptococcales</taxon>
        <taxon>Caminicellaceae</taxon>
        <taxon>Maledivibacter</taxon>
    </lineage>
</organism>
<keyword evidence="4" id="KW-1185">Reference proteome</keyword>
<dbReference type="GO" id="GO:0003677">
    <property type="term" value="F:DNA binding"/>
    <property type="evidence" value="ECO:0007669"/>
    <property type="project" value="UniProtKB-KW"/>
</dbReference>
<dbReference type="InterPro" id="IPR013559">
    <property type="entry name" value="YheO"/>
</dbReference>
<dbReference type="STRING" id="36842.SAMN02194393_00759"/>
<dbReference type="OrthoDB" id="9796595at2"/>
<name>A0A1T5IUG9_9FIRM</name>
<dbReference type="Proteomes" id="UP000190285">
    <property type="component" value="Unassembled WGS sequence"/>
</dbReference>
<proteinExistence type="predicted"/>
<evidence type="ECO:0000259" key="2">
    <source>
        <dbReference type="Pfam" id="PF13309"/>
    </source>
</evidence>
<evidence type="ECO:0000313" key="3">
    <source>
        <dbReference type="EMBL" id="SKC42810.1"/>
    </source>
</evidence>
<dbReference type="PANTHER" id="PTHR35568">
    <property type="entry name" value="TRANSCRIPTIONAL REGULATOR DAUR"/>
    <property type="match status" value="1"/>
</dbReference>
<sequence length="238" mass="27142">MNNNFSKENELLINAHITMAKFLGQVLTTDYEIVIHKIDGEEISIAWLEHSEVSGRTLNSPITNYALSLINSDEYLKNDYLTNYKGSVKNKILKSSTLFIKNSNNDLVGLFCINYDPSIKNNIIDKTINNLKEQLNLINNVDKNSKESLNNTNHNHELIDQPIEKLNLDVEELIEELISKCLNAINLPINRLTAEEKMKIIEDLDKNNIFKVKGAVNAVAKHLQISVATTYRYIKKVK</sequence>